<accession>A0ABP0MES9</accession>
<keyword evidence="1" id="KW-0812">Transmembrane</keyword>
<protein>
    <submittedName>
        <fullName evidence="2">Uncharacterized protein</fullName>
    </submittedName>
</protein>
<feature type="transmembrane region" description="Helical" evidence="1">
    <location>
        <begin position="239"/>
        <end position="260"/>
    </location>
</feature>
<evidence type="ECO:0000313" key="3">
    <source>
        <dbReference type="Proteomes" id="UP001642484"/>
    </source>
</evidence>
<feature type="transmembrane region" description="Helical" evidence="1">
    <location>
        <begin position="410"/>
        <end position="430"/>
    </location>
</feature>
<feature type="transmembrane region" description="Helical" evidence="1">
    <location>
        <begin position="272"/>
        <end position="290"/>
    </location>
</feature>
<organism evidence="2 3">
    <name type="scientific">Durusdinium trenchii</name>
    <dbReference type="NCBI Taxonomy" id="1381693"/>
    <lineage>
        <taxon>Eukaryota</taxon>
        <taxon>Sar</taxon>
        <taxon>Alveolata</taxon>
        <taxon>Dinophyceae</taxon>
        <taxon>Suessiales</taxon>
        <taxon>Symbiodiniaceae</taxon>
        <taxon>Durusdinium</taxon>
    </lineage>
</organism>
<evidence type="ECO:0000256" key="1">
    <source>
        <dbReference type="SAM" id="Phobius"/>
    </source>
</evidence>
<keyword evidence="3" id="KW-1185">Reference proteome</keyword>
<sequence>MEFRWILPVSAGGLVTDHRATMSFSLQDSLTDLEKRSAPLRALESRRRARSCDVHHSLYNKGLERMARHAEQVQQQSKERSARQVLGRSREYYWQMLDRQIRDAFDKAAKGHHLANTELEDFLRHFGVMATNEASSTLAVERINEESRKLRTALWRHLDPDGVRAPAVRRERLPPKMRPEDAAKVVAQKARPFLDSFLKLVEANVEGERVVDEAKLMASNLGSLAWARRAEKPALQSQLPVIFVLGLLAMLYSAFVFAYMPAAGLSLNSTESLLFHAFVFLTLASFAQAARTDPGDVPAVPSGVTAISHPGGPDTPEEWEEMKRWRGTLVPEVAGGALARRAVPQEKRWKKAEQMAFKPDRAHFCRAMGRVVACFAWTTIAHGLAIPWAYTNMACGMLGLNVLDLLVHALTTFLLIGTEALTFLLSSILVRLRMERAVERSVERQSRMVVQPCGVPDLTTIEFCASFARGPDEKWAPVGGPSGNGIFFPRKGAERRKARAERVPEHFVISDENEDMACEDAAIIDGQQVWVDAAEFTDDLKVGCEVILETAEDAYLSAWRLLATRSGIWGGDSMAGWTLMELEHALRVGVGLSFTEER</sequence>
<gene>
    <name evidence="2" type="ORF">CCMP2556_LOCUS25022</name>
</gene>
<evidence type="ECO:0000313" key="2">
    <source>
        <dbReference type="EMBL" id="CAK9048665.1"/>
    </source>
</evidence>
<keyword evidence="1" id="KW-0472">Membrane</keyword>
<feature type="transmembrane region" description="Helical" evidence="1">
    <location>
        <begin position="371"/>
        <end position="390"/>
    </location>
</feature>
<dbReference type="EMBL" id="CAXAMN010016668">
    <property type="protein sequence ID" value="CAK9048665.1"/>
    <property type="molecule type" value="Genomic_DNA"/>
</dbReference>
<comment type="caution">
    <text evidence="2">The sequence shown here is derived from an EMBL/GenBank/DDBJ whole genome shotgun (WGS) entry which is preliminary data.</text>
</comment>
<keyword evidence="1" id="KW-1133">Transmembrane helix</keyword>
<proteinExistence type="predicted"/>
<name>A0ABP0MES9_9DINO</name>
<dbReference type="Proteomes" id="UP001642484">
    <property type="component" value="Unassembled WGS sequence"/>
</dbReference>
<reference evidence="2 3" key="1">
    <citation type="submission" date="2024-02" db="EMBL/GenBank/DDBJ databases">
        <authorList>
            <person name="Chen Y."/>
            <person name="Shah S."/>
            <person name="Dougan E. K."/>
            <person name="Thang M."/>
            <person name="Chan C."/>
        </authorList>
    </citation>
    <scope>NUCLEOTIDE SEQUENCE [LARGE SCALE GENOMIC DNA]</scope>
</reference>